<name>A0A6C7E5C3_ILUCY</name>
<dbReference type="InterPro" id="IPR029062">
    <property type="entry name" value="Class_I_gatase-like"/>
</dbReference>
<dbReference type="AlphaFoldDB" id="A0A6C7E5C3"/>
<feature type="compositionally biased region" description="Low complexity" evidence="1">
    <location>
        <begin position="55"/>
        <end position="99"/>
    </location>
</feature>
<sequence length="694" mass="71914">MTRQRRWLVGLLAVTTLGLPAGLLLGSGGGPSSIEGLASAGEQAVRWTGATAGDTTAPATTTPTSTTVAPPPSTTTSTTTAPTTTSSTTTSTTSTLPPSSEGDRVLMFVAYNDVWWSEYKVMYETLDALGYDVDVRSSAGGSASTYQLGLTLDEWSDHPTSGGTHAGFVDAFEERTGEAWNSTWNDPAPIPIDGLIQDVASLDAYEAFVLVGGTGAIDYLYDGTYEANTSDHGGDPGHVSDAAAVEEAAIAIDELVNDAIERGVPVIAQCHGAALVSYARIDGTTGGPGDLGTSVLEGRSATGYHLGDGDTAARLASLGVTYLPDRSVVVDGPDPALVGGSHAATSRIVTTRDWAPQTVLHGASTLYGIMRTYPADVELAAPRNVLVLHGGAIDPSDCQASNQSNDVPCNWGPADLPADVTHLEALLAADSPADDFDFTVSDLDLTEPGALPFDPDAPGELRAHLDAQSIDVVVYFEHWGHGTTDEIQSDLIGFADDGGGLVAFHHGLYNQGGNIDLLAAAFGAESNLSDWGGSTDPRPGAGPYGFLATGYGHFIATHGIGHESTMIEPPFGDGFPASMPGHPSQSSVVNPNANGLPFVELHEEIYANTTYLGSPDFGSGVGQIDTFLANDAAAFSPDQTLTAGFAKRFDPSGDDTVGRLAYVQPGETRSSYEPTSPLGQMFRNAVAWAADGDA</sequence>
<organism evidence="2 3">
    <name type="scientific">Ilumatobacter coccineus (strain NBRC 103263 / KCTC 29153 / YM16-304)</name>
    <dbReference type="NCBI Taxonomy" id="1313172"/>
    <lineage>
        <taxon>Bacteria</taxon>
        <taxon>Bacillati</taxon>
        <taxon>Actinomycetota</taxon>
        <taxon>Acidimicrobiia</taxon>
        <taxon>Acidimicrobiales</taxon>
        <taxon>Ilumatobacteraceae</taxon>
        <taxon>Ilumatobacter</taxon>
    </lineage>
</organism>
<gene>
    <name evidence="2" type="ORF">YM304_26700</name>
</gene>
<dbReference type="SUPFAM" id="SSF52317">
    <property type="entry name" value="Class I glutamine amidotransferase-like"/>
    <property type="match status" value="2"/>
</dbReference>
<dbReference type="KEGG" id="aym:YM304_26700"/>
<dbReference type="EMBL" id="AP012057">
    <property type="protein sequence ID" value="BAN02984.1"/>
    <property type="molecule type" value="Genomic_DNA"/>
</dbReference>
<accession>A0A6C7E5C3</accession>
<evidence type="ECO:0000313" key="3">
    <source>
        <dbReference type="Proteomes" id="UP000011863"/>
    </source>
</evidence>
<dbReference type="Proteomes" id="UP000011863">
    <property type="component" value="Chromosome"/>
</dbReference>
<keyword evidence="3" id="KW-1185">Reference proteome</keyword>
<feature type="region of interest" description="Disordered" evidence="1">
    <location>
        <begin position="52"/>
        <end position="99"/>
    </location>
</feature>
<reference evidence="2 3" key="1">
    <citation type="journal article" date="2013" name="Int. J. Syst. Evol. Microbiol.">
        <title>Ilumatobacter nonamiense sp. nov. and Ilumatobacter coccineum sp. nov., isolated from seashore sand.</title>
        <authorList>
            <person name="Matsumoto A."/>
            <person name="Kasai H."/>
            <person name="Matsuo Y."/>
            <person name="Shizuri Y."/>
            <person name="Ichikawa N."/>
            <person name="Fujita N."/>
            <person name="Omura S."/>
            <person name="Takahashi Y."/>
        </authorList>
    </citation>
    <scope>NUCLEOTIDE SEQUENCE [LARGE SCALE GENOMIC DNA]</scope>
    <source>
        <strain evidence="3">NBRC 103263 / KCTC 29153 / YM16-304</strain>
    </source>
</reference>
<dbReference type="RefSeq" id="WP_015442231.1">
    <property type="nucleotide sequence ID" value="NC_020520.1"/>
</dbReference>
<evidence type="ECO:0000313" key="2">
    <source>
        <dbReference type="EMBL" id="BAN02984.1"/>
    </source>
</evidence>
<evidence type="ECO:0000256" key="1">
    <source>
        <dbReference type="SAM" id="MobiDB-lite"/>
    </source>
</evidence>
<protein>
    <submittedName>
        <fullName evidence="2">Uncharacterized protein</fullName>
    </submittedName>
</protein>
<dbReference type="Gene3D" id="3.40.50.880">
    <property type="match status" value="2"/>
</dbReference>
<proteinExistence type="predicted"/>